<feature type="compositionally biased region" description="Basic and acidic residues" evidence="4">
    <location>
        <begin position="329"/>
        <end position="338"/>
    </location>
</feature>
<accession>A0A8C6UY35</accession>
<dbReference type="AlphaFoldDB" id="A0A8C6UY35"/>
<dbReference type="Pfam" id="PF07679">
    <property type="entry name" value="I-set"/>
    <property type="match status" value="3"/>
</dbReference>
<dbReference type="GO" id="GO:0055013">
    <property type="term" value="P:cardiac muscle cell development"/>
    <property type="evidence" value="ECO:0007669"/>
    <property type="project" value="UniProtKB-ARBA"/>
</dbReference>
<dbReference type="GO" id="GO:0045989">
    <property type="term" value="P:positive regulation of striated muscle contraction"/>
    <property type="evidence" value="ECO:0007669"/>
    <property type="project" value="UniProtKB-ARBA"/>
</dbReference>
<dbReference type="PROSITE" id="PS50835">
    <property type="entry name" value="IG_LIKE"/>
    <property type="match status" value="3"/>
</dbReference>
<dbReference type="FunFam" id="2.60.40.10:FF:000107">
    <property type="entry name" value="Myosin, light chain kinase a"/>
    <property type="match status" value="1"/>
</dbReference>
<feature type="region of interest" description="Disordered" evidence="4">
    <location>
        <begin position="383"/>
        <end position="402"/>
    </location>
</feature>
<feature type="compositionally biased region" description="Basic and acidic residues" evidence="4">
    <location>
        <begin position="88"/>
        <end position="97"/>
    </location>
</feature>
<evidence type="ECO:0000256" key="1">
    <source>
        <dbReference type="ARBA" id="ARBA00004496"/>
    </source>
</evidence>
<keyword evidence="2" id="KW-0963">Cytoplasm</keyword>
<feature type="domain" description="Ig-like" evidence="5">
    <location>
        <begin position="114"/>
        <end position="203"/>
    </location>
</feature>
<comment type="subcellular location">
    <subcellularLocation>
        <location evidence="1">Cytoplasm</location>
    </subcellularLocation>
</comment>
<keyword evidence="3" id="KW-0393">Immunoglobulin domain</keyword>
<feature type="region of interest" description="Disordered" evidence="4">
    <location>
        <begin position="321"/>
        <end position="368"/>
    </location>
</feature>
<feature type="domain" description="Ig-like" evidence="5">
    <location>
        <begin position="1"/>
        <end position="87"/>
    </location>
</feature>
<evidence type="ECO:0000256" key="2">
    <source>
        <dbReference type="ARBA" id="ARBA00022490"/>
    </source>
</evidence>
<feature type="region of interest" description="Disordered" evidence="4">
    <location>
        <begin position="421"/>
        <end position="446"/>
    </location>
</feature>
<dbReference type="InterPro" id="IPR003599">
    <property type="entry name" value="Ig_sub"/>
</dbReference>
<proteinExistence type="predicted"/>
<feature type="compositionally biased region" description="Basic residues" evidence="4">
    <location>
        <begin position="386"/>
        <end position="398"/>
    </location>
</feature>
<dbReference type="PANTHER" id="PTHR47633">
    <property type="entry name" value="IMMUNOGLOBULIN"/>
    <property type="match status" value="1"/>
</dbReference>
<evidence type="ECO:0000313" key="7">
    <source>
        <dbReference type="Proteomes" id="UP000694523"/>
    </source>
</evidence>
<dbReference type="InterPro" id="IPR013098">
    <property type="entry name" value="Ig_I-set"/>
</dbReference>
<organism evidence="6 7">
    <name type="scientific">Neogobius melanostomus</name>
    <name type="common">round goby</name>
    <dbReference type="NCBI Taxonomy" id="47308"/>
    <lineage>
        <taxon>Eukaryota</taxon>
        <taxon>Metazoa</taxon>
        <taxon>Chordata</taxon>
        <taxon>Craniata</taxon>
        <taxon>Vertebrata</taxon>
        <taxon>Euteleostomi</taxon>
        <taxon>Actinopterygii</taxon>
        <taxon>Neopterygii</taxon>
        <taxon>Teleostei</taxon>
        <taxon>Neoteleostei</taxon>
        <taxon>Acanthomorphata</taxon>
        <taxon>Gobiaria</taxon>
        <taxon>Gobiiformes</taxon>
        <taxon>Gobioidei</taxon>
        <taxon>Gobiidae</taxon>
        <taxon>Benthophilinae</taxon>
        <taxon>Neogobiini</taxon>
        <taxon>Neogobius</taxon>
    </lineage>
</organism>
<dbReference type="InterPro" id="IPR013783">
    <property type="entry name" value="Ig-like_fold"/>
</dbReference>
<evidence type="ECO:0000256" key="4">
    <source>
        <dbReference type="SAM" id="MobiDB-lite"/>
    </source>
</evidence>
<name>A0A8C6UY35_9GOBI</name>
<feature type="compositionally biased region" description="Basic residues" evidence="4">
    <location>
        <begin position="359"/>
        <end position="368"/>
    </location>
</feature>
<keyword evidence="7" id="KW-1185">Reference proteome</keyword>
<dbReference type="Proteomes" id="UP000694523">
    <property type="component" value="Unplaced"/>
</dbReference>
<reference evidence="6" key="1">
    <citation type="submission" date="2025-08" db="UniProtKB">
        <authorList>
            <consortium name="Ensembl"/>
        </authorList>
    </citation>
    <scope>IDENTIFICATION</scope>
</reference>
<feature type="domain" description="Ig-like" evidence="5">
    <location>
        <begin position="220"/>
        <end position="311"/>
    </location>
</feature>
<dbReference type="SMART" id="SM00409">
    <property type="entry name" value="IG"/>
    <property type="match status" value="3"/>
</dbReference>
<evidence type="ECO:0000313" key="6">
    <source>
        <dbReference type="Ensembl" id="ENSNMLP00000042923.1"/>
    </source>
</evidence>
<dbReference type="InterPro" id="IPR007110">
    <property type="entry name" value="Ig-like_dom"/>
</dbReference>
<dbReference type="Gene3D" id="2.60.40.10">
    <property type="entry name" value="Immunoglobulins"/>
    <property type="match status" value="3"/>
</dbReference>
<dbReference type="InterPro" id="IPR036179">
    <property type="entry name" value="Ig-like_dom_sf"/>
</dbReference>
<reference evidence="6" key="2">
    <citation type="submission" date="2025-09" db="UniProtKB">
        <authorList>
            <consortium name="Ensembl"/>
        </authorList>
    </citation>
    <scope>IDENTIFICATION</scope>
</reference>
<dbReference type="GO" id="GO:0003007">
    <property type="term" value="P:heart morphogenesis"/>
    <property type="evidence" value="ECO:0007669"/>
    <property type="project" value="UniProtKB-ARBA"/>
</dbReference>
<dbReference type="SMART" id="SM00408">
    <property type="entry name" value="IGc2"/>
    <property type="match status" value="3"/>
</dbReference>
<protein>
    <recommendedName>
        <fullName evidence="5">Ig-like domain-containing protein</fullName>
    </recommendedName>
</protein>
<evidence type="ECO:0000256" key="3">
    <source>
        <dbReference type="ARBA" id="ARBA00023319"/>
    </source>
</evidence>
<dbReference type="SUPFAM" id="SSF48726">
    <property type="entry name" value="Immunoglobulin"/>
    <property type="match status" value="3"/>
</dbReference>
<evidence type="ECO:0000259" key="5">
    <source>
        <dbReference type="PROSITE" id="PS50835"/>
    </source>
</evidence>
<dbReference type="FunFam" id="2.60.40.10:FF:000425">
    <property type="entry name" value="Myosin light chain kinase"/>
    <property type="match status" value="2"/>
</dbReference>
<sequence length="446" mass="50488">PKLGLTNQTVTEGDSVTLRCQISGCPAPVVMWFREDFRIQDSVDFHMSFEGGAAQLVIREAFAEDSGRFTCTATNQAGTTSTLIEASKPLDKPDPRPKPKRLSSSSLERKREKPSFVSELRRSVSASVGESFTFAVRVSGFPKPSARWFHDGTDITASERYEFRHEKEEFSLVIREVREESGGEYTCTVSNRYGQVTSKTRLSVEKPRVFTLALQDAEPPLFTRTLQNVEASVGGRAVFAFVVTGKPLPDVSWFRGRVRLQPSALHALVWNPDGSGFLDMVSVTAEDGGVYVCRAVNPSGEASCSAELLVTPGRKRSAGLQISLQSEKPAPKSRERSDQTSCRGRAPRRRRRGESCRPRPCRGSRSGRARGCYEETLCRGPESKQKQTRRLKPRRRLKPQPCFKQSRRFKLWRQYEETLCRRPESKQKQTPRFKPQRFKQRRRFKA</sequence>
<dbReference type="GO" id="GO:0060298">
    <property type="term" value="P:positive regulation of sarcomere organization"/>
    <property type="evidence" value="ECO:0007669"/>
    <property type="project" value="UniProtKB-ARBA"/>
</dbReference>
<dbReference type="Ensembl" id="ENSNMLT00000047665.1">
    <property type="protein sequence ID" value="ENSNMLP00000042923.1"/>
    <property type="gene ID" value="ENSNMLG00000026119.1"/>
</dbReference>
<dbReference type="GO" id="GO:0005737">
    <property type="term" value="C:cytoplasm"/>
    <property type="evidence" value="ECO:0007669"/>
    <property type="project" value="UniProtKB-SubCell"/>
</dbReference>
<feature type="region of interest" description="Disordered" evidence="4">
    <location>
        <begin position="80"/>
        <end position="114"/>
    </location>
</feature>
<dbReference type="InterPro" id="IPR003598">
    <property type="entry name" value="Ig_sub2"/>
</dbReference>
<feature type="compositionally biased region" description="Basic residues" evidence="4">
    <location>
        <begin position="429"/>
        <end position="446"/>
    </location>
</feature>